<keyword evidence="8 12" id="KW-0812">Transmembrane</keyword>
<evidence type="ECO:0000256" key="1">
    <source>
        <dbReference type="ARBA" id="ARBA00002442"/>
    </source>
</evidence>
<keyword evidence="10 12" id="KW-1133">Transmembrane helix</keyword>
<keyword evidence="9 12" id="KW-0201">Cytochrome c-type biogenesis</keyword>
<dbReference type="Proteomes" id="UP000198788">
    <property type="component" value="Unassembled WGS sequence"/>
</dbReference>
<evidence type="ECO:0000256" key="3">
    <source>
        <dbReference type="ARBA" id="ARBA00008741"/>
    </source>
</evidence>
<proteinExistence type="inferred from homology"/>
<dbReference type="Pfam" id="PF04995">
    <property type="entry name" value="CcmD"/>
    <property type="match status" value="1"/>
</dbReference>
<comment type="similarity">
    <text evidence="3 12">Belongs to the CcmD/CycX/HelD family.</text>
</comment>
<evidence type="ECO:0000256" key="4">
    <source>
        <dbReference type="ARBA" id="ARBA00016461"/>
    </source>
</evidence>
<keyword evidence="6 12" id="KW-1003">Cell membrane</keyword>
<comment type="function">
    <text evidence="1 12">Required for the export of heme to the periplasm for the biogenesis of c-type cytochromes.</text>
</comment>
<evidence type="ECO:0000256" key="11">
    <source>
        <dbReference type="ARBA" id="ARBA00023136"/>
    </source>
</evidence>
<comment type="subcellular location">
    <subcellularLocation>
        <location evidence="2 12">Cell inner membrane</location>
        <topology evidence="2 12">Single-pass membrane protein</topology>
    </subcellularLocation>
</comment>
<dbReference type="RefSeq" id="WP_092306736.1">
    <property type="nucleotide sequence ID" value="NZ_FOZV01000001.1"/>
</dbReference>
<evidence type="ECO:0000256" key="12">
    <source>
        <dbReference type="RuleBase" id="RU363101"/>
    </source>
</evidence>
<keyword evidence="14" id="KW-1185">Reference proteome</keyword>
<evidence type="ECO:0000256" key="5">
    <source>
        <dbReference type="ARBA" id="ARBA00022448"/>
    </source>
</evidence>
<evidence type="ECO:0000256" key="9">
    <source>
        <dbReference type="ARBA" id="ARBA00022748"/>
    </source>
</evidence>
<dbReference type="GO" id="GO:0017004">
    <property type="term" value="P:cytochrome complex assembly"/>
    <property type="evidence" value="ECO:0007669"/>
    <property type="project" value="UniProtKB-KW"/>
</dbReference>
<reference evidence="14" key="1">
    <citation type="submission" date="2016-10" db="EMBL/GenBank/DDBJ databases">
        <authorList>
            <person name="Varghese N."/>
            <person name="Submissions S."/>
        </authorList>
    </citation>
    <scope>NUCLEOTIDE SEQUENCE [LARGE SCALE GENOMIC DNA]</scope>
    <source>
        <strain evidence="14">CGMCC 1.10683</strain>
    </source>
</reference>
<dbReference type="STRING" id="871741.SAMN05192570_0678"/>
<dbReference type="EMBL" id="FOZV01000001">
    <property type="protein sequence ID" value="SFS33262.1"/>
    <property type="molecule type" value="Genomic_DNA"/>
</dbReference>
<name>A0A1I6NZ79_9CAUL</name>
<protein>
    <recommendedName>
        <fullName evidence="4 12">Heme exporter protein D</fullName>
    </recommendedName>
</protein>
<feature type="transmembrane region" description="Helical" evidence="12">
    <location>
        <begin position="12"/>
        <end position="33"/>
    </location>
</feature>
<evidence type="ECO:0000256" key="10">
    <source>
        <dbReference type="ARBA" id="ARBA00022989"/>
    </source>
</evidence>
<dbReference type="NCBIfam" id="TIGR03141">
    <property type="entry name" value="cytochro_ccmD"/>
    <property type="match status" value="1"/>
</dbReference>
<organism evidence="13 14">
    <name type="scientific">Brevundimonas viscosa</name>
    <dbReference type="NCBI Taxonomy" id="871741"/>
    <lineage>
        <taxon>Bacteria</taxon>
        <taxon>Pseudomonadati</taxon>
        <taxon>Pseudomonadota</taxon>
        <taxon>Alphaproteobacteria</taxon>
        <taxon>Caulobacterales</taxon>
        <taxon>Caulobacteraceae</taxon>
        <taxon>Brevundimonas</taxon>
    </lineage>
</organism>
<accession>A0A1I6NZ79</accession>
<sequence>MLDLDMGKYAAFVWPAWGVSAVVLAALAARALIAARRWSAELKRLEAGEGDRP</sequence>
<dbReference type="GO" id="GO:0005886">
    <property type="term" value="C:plasma membrane"/>
    <property type="evidence" value="ECO:0007669"/>
    <property type="project" value="UniProtKB-SubCell"/>
</dbReference>
<dbReference type="GO" id="GO:0015886">
    <property type="term" value="P:heme transport"/>
    <property type="evidence" value="ECO:0007669"/>
    <property type="project" value="InterPro"/>
</dbReference>
<dbReference type="AlphaFoldDB" id="A0A1I6NZ79"/>
<dbReference type="InterPro" id="IPR007078">
    <property type="entry name" value="Haem_export_protD_CcmD"/>
</dbReference>
<evidence type="ECO:0000256" key="8">
    <source>
        <dbReference type="ARBA" id="ARBA00022692"/>
    </source>
</evidence>
<keyword evidence="11 12" id="KW-0472">Membrane</keyword>
<evidence type="ECO:0000256" key="7">
    <source>
        <dbReference type="ARBA" id="ARBA00022519"/>
    </source>
</evidence>
<keyword evidence="7 12" id="KW-0997">Cell inner membrane</keyword>
<evidence type="ECO:0000313" key="13">
    <source>
        <dbReference type="EMBL" id="SFS33262.1"/>
    </source>
</evidence>
<keyword evidence="5 12" id="KW-0813">Transport</keyword>
<evidence type="ECO:0000256" key="2">
    <source>
        <dbReference type="ARBA" id="ARBA00004377"/>
    </source>
</evidence>
<evidence type="ECO:0000256" key="6">
    <source>
        <dbReference type="ARBA" id="ARBA00022475"/>
    </source>
</evidence>
<gene>
    <name evidence="13" type="ORF">SAMN05192570_0678</name>
</gene>
<evidence type="ECO:0000313" key="14">
    <source>
        <dbReference type="Proteomes" id="UP000198788"/>
    </source>
</evidence>